<evidence type="ECO:0000313" key="2">
    <source>
        <dbReference type="EMBL" id="EKM49744.1"/>
    </source>
</evidence>
<dbReference type="AlphaFoldDB" id="K5VT39"/>
<dbReference type="GeneID" id="18911608"/>
<dbReference type="InParanoid" id="K5VT39"/>
<evidence type="ECO:0000259" key="1">
    <source>
        <dbReference type="Pfam" id="PF20151"/>
    </source>
</evidence>
<dbReference type="EMBL" id="JH930480">
    <property type="protein sequence ID" value="EKM49744.1"/>
    <property type="molecule type" value="Genomic_DNA"/>
</dbReference>
<proteinExistence type="predicted"/>
<dbReference type="RefSeq" id="XP_007401798.1">
    <property type="nucleotide sequence ID" value="XM_007401736.1"/>
</dbReference>
<accession>K5VT39</accession>
<evidence type="ECO:0000313" key="3">
    <source>
        <dbReference type="Proteomes" id="UP000008370"/>
    </source>
</evidence>
<protein>
    <recommendedName>
        <fullName evidence="1">DUF6533 domain-containing protein</fullName>
    </recommendedName>
</protein>
<reference evidence="2 3" key="1">
    <citation type="journal article" date="2012" name="BMC Genomics">
        <title>Comparative genomics of the white-rot fungi, Phanerochaete carnosa and P. chrysosporium, to elucidate the genetic basis of the distinct wood types they colonize.</title>
        <authorList>
            <person name="Suzuki H."/>
            <person name="MacDonald J."/>
            <person name="Syed K."/>
            <person name="Salamov A."/>
            <person name="Hori C."/>
            <person name="Aerts A."/>
            <person name="Henrissat B."/>
            <person name="Wiebenga A."/>
            <person name="vanKuyk P.A."/>
            <person name="Barry K."/>
            <person name="Lindquist E."/>
            <person name="LaButti K."/>
            <person name="Lapidus A."/>
            <person name="Lucas S."/>
            <person name="Coutinho P."/>
            <person name="Gong Y."/>
            <person name="Samejima M."/>
            <person name="Mahadevan R."/>
            <person name="Abou-Zaid M."/>
            <person name="de Vries R.P."/>
            <person name="Igarashi K."/>
            <person name="Yadav J.S."/>
            <person name="Grigoriev I.V."/>
            <person name="Master E.R."/>
        </authorList>
    </citation>
    <scope>NUCLEOTIDE SEQUENCE [LARGE SCALE GENOMIC DNA]</scope>
    <source>
        <strain evidence="2 3">HHB-10118-sp</strain>
    </source>
</reference>
<dbReference type="InterPro" id="IPR045340">
    <property type="entry name" value="DUF6533"/>
</dbReference>
<organism evidence="2 3">
    <name type="scientific">Phanerochaete carnosa (strain HHB-10118-sp)</name>
    <name type="common">White-rot fungus</name>
    <name type="synonym">Peniophora carnosa</name>
    <dbReference type="NCBI Taxonomy" id="650164"/>
    <lineage>
        <taxon>Eukaryota</taxon>
        <taxon>Fungi</taxon>
        <taxon>Dikarya</taxon>
        <taxon>Basidiomycota</taxon>
        <taxon>Agaricomycotina</taxon>
        <taxon>Agaricomycetes</taxon>
        <taxon>Polyporales</taxon>
        <taxon>Phanerochaetaceae</taxon>
        <taxon>Phanerochaete</taxon>
    </lineage>
</organism>
<dbReference type="HOGENOM" id="CLU_2904916_0_0_1"/>
<dbReference type="OrthoDB" id="3354157at2759"/>
<dbReference type="Pfam" id="PF20151">
    <property type="entry name" value="DUF6533"/>
    <property type="match status" value="1"/>
</dbReference>
<feature type="domain" description="DUF6533" evidence="1">
    <location>
        <begin position="28"/>
        <end position="49"/>
    </location>
</feature>
<keyword evidence="3" id="KW-1185">Reference proteome</keyword>
<dbReference type="KEGG" id="pco:PHACADRAFT_201439"/>
<dbReference type="Proteomes" id="UP000008370">
    <property type="component" value="Unassembled WGS sequence"/>
</dbReference>
<sequence length="62" mass="7236">MQWIEDTAAHNRSPAYLQDVAQTRMTTYMGFVSFTILVWDHIITFGDEVYPRNYVGHVQADK</sequence>
<name>K5VT39_PHACS</name>
<gene>
    <name evidence="2" type="ORF">PHACADRAFT_201439</name>
</gene>